<evidence type="ECO:0000259" key="9">
    <source>
        <dbReference type="Pfam" id="PF02254"/>
    </source>
</evidence>
<dbReference type="SUPFAM" id="SSF51735">
    <property type="entry name" value="NAD(P)-binding Rossmann-fold domains"/>
    <property type="match status" value="1"/>
</dbReference>
<evidence type="ECO:0000256" key="7">
    <source>
        <dbReference type="ARBA" id="ARBA00023303"/>
    </source>
</evidence>
<evidence type="ECO:0000256" key="3">
    <source>
        <dbReference type="ARBA" id="ARBA00022692"/>
    </source>
</evidence>
<dbReference type="GO" id="GO:0005267">
    <property type="term" value="F:potassium channel activity"/>
    <property type="evidence" value="ECO:0007669"/>
    <property type="project" value="InterPro"/>
</dbReference>
<dbReference type="InterPro" id="IPR036291">
    <property type="entry name" value="NAD(P)-bd_dom_sf"/>
</dbReference>
<dbReference type="PANTHER" id="PTHR43833">
    <property type="entry name" value="POTASSIUM CHANNEL PROTEIN 2-RELATED-RELATED"/>
    <property type="match status" value="1"/>
</dbReference>
<evidence type="ECO:0000256" key="8">
    <source>
        <dbReference type="SAM" id="Phobius"/>
    </source>
</evidence>
<dbReference type="InterPro" id="IPR050721">
    <property type="entry name" value="Trk_Ktr_HKT_K-transport"/>
</dbReference>
<gene>
    <name evidence="11" type="ORF">SAMN06297251_111128</name>
</gene>
<proteinExistence type="predicted"/>
<dbReference type="Gene3D" id="3.40.50.720">
    <property type="entry name" value="NAD(P)-binding Rossmann-like Domain"/>
    <property type="match status" value="1"/>
</dbReference>
<keyword evidence="4 8" id="KW-1133">Transmembrane helix</keyword>
<dbReference type="InterPro" id="IPR003148">
    <property type="entry name" value="RCK_N"/>
</dbReference>
<feature type="domain" description="Potassium channel" evidence="10">
    <location>
        <begin position="26"/>
        <end position="96"/>
    </location>
</feature>
<keyword evidence="3 8" id="KW-0812">Transmembrane</keyword>
<dbReference type="InterPro" id="IPR003280">
    <property type="entry name" value="2pore_dom_K_chnl"/>
</dbReference>
<keyword evidence="12" id="KW-1185">Reference proteome</keyword>
<dbReference type="PRINTS" id="PR01333">
    <property type="entry name" value="2POREKCHANEL"/>
</dbReference>
<dbReference type="InterPro" id="IPR013099">
    <property type="entry name" value="K_chnl_dom"/>
</dbReference>
<keyword evidence="2" id="KW-0813">Transport</keyword>
<evidence type="ECO:0000256" key="6">
    <source>
        <dbReference type="ARBA" id="ARBA00023136"/>
    </source>
</evidence>
<organism evidence="11 12">
    <name type="scientific">Fulvimarina manganoxydans</name>
    <dbReference type="NCBI Taxonomy" id="937218"/>
    <lineage>
        <taxon>Bacteria</taxon>
        <taxon>Pseudomonadati</taxon>
        <taxon>Pseudomonadota</taxon>
        <taxon>Alphaproteobacteria</taxon>
        <taxon>Hyphomicrobiales</taxon>
        <taxon>Aurantimonadaceae</taxon>
        <taxon>Fulvimarina</taxon>
    </lineage>
</organism>
<dbReference type="Gene3D" id="1.10.287.70">
    <property type="match status" value="1"/>
</dbReference>
<dbReference type="RefSeq" id="WP_084410545.1">
    <property type="nucleotide sequence ID" value="NZ_FWXR01000011.1"/>
</dbReference>
<keyword evidence="7 11" id="KW-0407">Ion channel</keyword>
<dbReference type="OrthoDB" id="9799090at2"/>
<sequence length="352" mass="37904">MPVFSRVLRRAYVALAELTWSALLLMLVAHFLVSWLLLALAGESALTDDAVGFVYYYMVTATTVGYGDLSPSSDAGRLITALWILPGAIAIFTATLGKLLSGISEVWRRKMKGLGDYHGREGHLVVLGWQDGTSRAMLELVAGERTEDEPLPVLIAKSIEDNPMPGEIDFVKAQRLADPQALERAGAKGARSIVVRGENDDETLAAALVATTVCPSSHVVAHFEYQATADILSRQAERVETITSLSSELLVRSARDPGSSKVAKLLLSAASADTAYSIKVPERAGPFTYEQALTGLRKGYRATLVGIGQNGTVDLNCLDDVTISSGDTLYYICDHRLDGASFDWSKLNGAPR</sequence>
<evidence type="ECO:0000259" key="10">
    <source>
        <dbReference type="Pfam" id="PF07885"/>
    </source>
</evidence>
<keyword evidence="6 8" id="KW-0472">Membrane</keyword>
<evidence type="ECO:0000313" key="12">
    <source>
        <dbReference type="Proteomes" id="UP000192656"/>
    </source>
</evidence>
<dbReference type="Pfam" id="PF07885">
    <property type="entry name" value="Ion_trans_2"/>
    <property type="match status" value="1"/>
</dbReference>
<evidence type="ECO:0000256" key="5">
    <source>
        <dbReference type="ARBA" id="ARBA00023065"/>
    </source>
</evidence>
<dbReference type="SUPFAM" id="SSF81324">
    <property type="entry name" value="Voltage-gated potassium channels"/>
    <property type="match status" value="1"/>
</dbReference>
<feature type="domain" description="RCK N-terminal" evidence="9">
    <location>
        <begin position="176"/>
        <end position="234"/>
    </location>
</feature>
<feature type="transmembrane region" description="Helical" evidence="8">
    <location>
        <begin position="20"/>
        <end position="41"/>
    </location>
</feature>
<keyword evidence="5" id="KW-0406">Ion transport</keyword>
<accession>A0A1W2CVQ8</accession>
<protein>
    <submittedName>
        <fullName evidence="11">Voltage-gated potassium channel</fullName>
    </submittedName>
</protein>
<reference evidence="11 12" key="1">
    <citation type="submission" date="2017-04" db="EMBL/GenBank/DDBJ databases">
        <authorList>
            <person name="Afonso C.L."/>
            <person name="Miller P.J."/>
            <person name="Scott M.A."/>
            <person name="Spackman E."/>
            <person name="Goraichik I."/>
            <person name="Dimitrov K.M."/>
            <person name="Suarez D.L."/>
            <person name="Swayne D.E."/>
        </authorList>
    </citation>
    <scope>NUCLEOTIDE SEQUENCE [LARGE SCALE GENOMIC DNA]</scope>
    <source>
        <strain evidence="11 12">CGMCC 1.10972</strain>
    </source>
</reference>
<evidence type="ECO:0000256" key="1">
    <source>
        <dbReference type="ARBA" id="ARBA00004651"/>
    </source>
</evidence>
<dbReference type="AlphaFoldDB" id="A0A1W2CVQ8"/>
<comment type="subcellular location">
    <subcellularLocation>
        <location evidence="1">Cell membrane</location>
        <topology evidence="1">Multi-pass membrane protein</topology>
    </subcellularLocation>
</comment>
<dbReference type="EMBL" id="FWXR01000011">
    <property type="protein sequence ID" value="SMC88912.1"/>
    <property type="molecule type" value="Genomic_DNA"/>
</dbReference>
<evidence type="ECO:0000256" key="4">
    <source>
        <dbReference type="ARBA" id="ARBA00022989"/>
    </source>
</evidence>
<evidence type="ECO:0000313" key="11">
    <source>
        <dbReference type="EMBL" id="SMC88912.1"/>
    </source>
</evidence>
<dbReference type="STRING" id="937218.SAMN06297251_111128"/>
<dbReference type="Proteomes" id="UP000192656">
    <property type="component" value="Unassembled WGS sequence"/>
</dbReference>
<name>A0A1W2CVQ8_9HYPH</name>
<evidence type="ECO:0000256" key="2">
    <source>
        <dbReference type="ARBA" id="ARBA00022448"/>
    </source>
</evidence>
<dbReference type="Pfam" id="PF02254">
    <property type="entry name" value="TrkA_N"/>
    <property type="match status" value="1"/>
</dbReference>
<dbReference type="PANTHER" id="PTHR43833:SF9">
    <property type="entry name" value="POTASSIUM CHANNEL PROTEIN YUGO-RELATED"/>
    <property type="match status" value="1"/>
</dbReference>
<feature type="transmembrane region" description="Helical" evidence="8">
    <location>
        <begin position="81"/>
        <end position="101"/>
    </location>
</feature>
<dbReference type="GO" id="GO:0005886">
    <property type="term" value="C:plasma membrane"/>
    <property type="evidence" value="ECO:0007669"/>
    <property type="project" value="UniProtKB-SubCell"/>
</dbReference>